<dbReference type="RefSeq" id="WP_346755397.1">
    <property type="nucleotide sequence ID" value="NZ_JAUJEA010000018.1"/>
</dbReference>
<keyword evidence="4" id="KW-1133">Transmembrane helix</keyword>
<dbReference type="EMBL" id="JAUJEA010000018">
    <property type="protein sequence ID" value="MDN5205376.1"/>
    <property type="molecule type" value="Genomic_DNA"/>
</dbReference>
<keyword evidence="3 6" id="KW-0808">Transferase</keyword>
<evidence type="ECO:0000256" key="2">
    <source>
        <dbReference type="ARBA" id="ARBA00022676"/>
    </source>
</evidence>
<evidence type="ECO:0000313" key="6">
    <source>
        <dbReference type="EMBL" id="MDN5205376.1"/>
    </source>
</evidence>
<reference evidence="6" key="1">
    <citation type="submission" date="2023-06" db="EMBL/GenBank/DDBJ databases">
        <title>Genomic of Parafulvivirga corallium.</title>
        <authorList>
            <person name="Wang G."/>
        </authorList>
    </citation>
    <scope>NUCLEOTIDE SEQUENCE</scope>
    <source>
        <strain evidence="6">BMA10</strain>
    </source>
</reference>
<accession>A0ABT8KXC7</accession>
<gene>
    <name evidence="6" type="ORF">QQ008_28585</name>
</gene>
<evidence type="ECO:0000259" key="5">
    <source>
        <dbReference type="Pfam" id="PF00535"/>
    </source>
</evidence>
<comment type="similarity">
    <text evidence="1">Belongs to the glycosyltransferase 2 family.</text>
</comment>
<keyword evidence="4" id="KW-0812">Transmembrane</keyword>
<dbReference type="PANTHER" id="PTHR43630:SF1">
    <property type="entry name" value="POLY-BETA-1,6-N-ACETYL-D-GLUCOSAMINE SYNTHASE"/>
    <property type="match status" value="1"/>
</dbReference>
<dbReference type="CDD" id="cd02525">
    <property type="entry name" value="Succinoglycan_BP_ExoA"/>
    <property type="match status" value="1"/>
</dbReference>
<keyword evidence="7" id="KW-1185">Reference proteome</keyword>
<protein>
    <submittedName>
        <fullName evidence="6">Glycosyltransferase family 2 protein</fullName>
        <ecNumber evidence="6">2.4.-.-</ecNumber>
    </submittedName>
</protein>
<feature type="transmembrane region" description="Helical" evidence="4">
    <location>
        <begin position="247"/>
        <end position="271"/>
    </location>
</feature>
<dbReference type="EC" id="2.4.-.-" evidence="6"/>
<dbReference type="PANTHER" id="PTHR43630">
    <property type="entry name" value="POLY-BETA-1,6-N-ACETYL-D-GLUCOSAMINE SYNTHASE"/>
    <property type="match status" value="1"/>
</dbReference>
<dbReference type="GO" id="GO:0016757">
    <property type="term" value="F:glycosyltransferase activity"/>
    <property type="evidence" value="ECO:0007669"/>
    <property type="project" value="UniProtKB-KW"/>
</dbReference>
<sequence>MTLSIVCPAYNEEEYIEGLLNFFINAKPYDKELLIVDGGSTDRTKEIIESYQKEHPNIRLLDNPHRIVPYALNKAIPMCKGDIIVRLDVHTKYDEAYFEKILETFNKVEADIVGGPTRTAYKATFQQAVAHVICTPFGVGNSQVHNLDYEGYTDSVTFGAWKKEIFEEVGLFDEQLKRNQDDEFHYRAKSKGKKIYQNPEIKLWYYPRNTLKGLFKQYFQYGLYKPKVLKKVNSEIKVRHLAPAGMLLYFISLPMAVIIPVWAGPFLLYLLGDVFFSFKANGSLKVKLSALVAYPAIHIGYGAGFIKGLFKR</sequence>
<name>A0ABT8KXC7_9BACT</name>
<feature type="transmembrane region" description="Helical" evidence="4">
    <location>
        <begin position="291"/>
        <end position="310"/>
    </location>
</feature>
<dbReference type="SUPFAM" id="SSF53448">
    <property type="entry name" value="Nucleotide-diphospho-sugar transferases"/>
    <property type="match status" value="1"/>
</dbReference>
<dbReference type="Proteomes" id="UP001172082">
    <property type="component" value="Unassembled WGS sequence"/>
</dbReference>
<keyword evidence="2 6" id="KW-0328">Glycosyltransferase</keyword>
<dbReference type="InterPro" id="IPR001173">
    <property type="entry name" value="Glyco_trans_2-like"/>
</dbReference>
<proteinExistence type="inferred from homology"/>
<dbReference type="Gene3D" id="3.90.550.10">
    <property type="entry name" value="Spore Coat Polysaccharide Biosynthesis Protein SpsA, Chain A"/>
    <property type="match status" value="1"/>
</dbReference>
<evidence type="ECO:0000256" key="4">
    <source>
        <dbReference type="SAM" id="Phobius"/>
    </source>
</evidence>
<comment type="caution">
    <text evidence="6">The sequence shown here is derived from an EMBL/GenBank/DDBJ whole genome shotgun (WGS) entry which is preliminary data.</text>
</comment>
<feature type="domain" description="Glycosyltransferase 2-like" evidence="5">
    <location>
        <begin position="4"/>
        <end position="169"/>
    </location>
</feature>
<evidence type="ECO:0000313" key="7">
    <source>
        <dbReference type="Proteomes" id="UP001172082"/>
    </source>
</evidence>
<dbReference type="Pfam" id="PF00535">
    <property type="entry name" value="Glycos_transf_2"/>
    <property type="match status" value="1"/>
</dbReference>
<organism evidence="6 7">
    <name type="scientific">Splendidivirga corallicola</name>
    <dbReference type="NCBI Taxonomy" id="3051826"/>
    <lineage>
        <taxon>Bacteria</taxon>
        <taxon>Pseudomonadati</taxon>
        <taxon>Bacteroidota</taxon>
        <taxon>Cytophagia</taxon>
        <taxon>Cytophagales</taxon>
        <taxon>Splendidivirgaceae</taxon>
        <taxon>Splendidivirga</taxon>
    </lineage>
</organism>
<evidence type="ECO:0000256" key="1">
    <source>
        <dbReference type="ARBA" id="ARBA00006739"/>
    </source>
</evidence>
<evidence type="ECO:0000256" key="3">
    <source>
        <dbReference type="ARBA" id="ARBA00022679"/>
    </source>
</evidence>
<keyword evidence="4" id="KW-0472">Membrane</keyword>
<dbReference type="InterPro" id="IPR029044">
    <property type="entry name" value="Nucleotide-diphossugar_trans"/>
</dbReference>